<evidence type="ECO:0000313" key="2">
    <source>
        <dbReference type="Proteomes" id="UP001054252"/>
    </source>
</evidence>
<dbReference type="Proteomes" id="UP001054252">
    <property type="component" value="Unassembled WGS sequence"/>
</dbReference>
<reference evidence="1 2" key="1">
    <citation type="journal article" date="2021" name="Commun. Biol.">
        <title>The genome of Shorea leprosula (Dipterocarpaceae) highlights the ecological relevance of drought in aseasonal tropical rainforests.</title>
        <authorList>
            <person name="Ng K.K.S."/>
            <person name="Kobayashi M.J."/>
            <person name="Fawcett J.A."/>
            <person name="Hatakeyama M."/>
            <person name="Paape T."/>
            <person name="Ng C.H."/>
            <person name="Ang C.C."/>
            <person name="Tnah L.H."/>
            <person name="Lee C.T."/>
            <person name="Nishiyama T."/>
            <person name="Sese J."/>
            <person name="O'Brien M.J."/>
            <person name="Copetti D."/>
            <person name="Mohd Noor M.I."/>
            <person name="Ong R.C."/>
            <person name="Putra M."/>
            <person name="Sireger I.Z."/>
            <person name="Indrioko S."/>
            <person name="Kosugi Y."/>
            <person name="Izuno A."/>
            <person name="Isagi Y."/>
            <person name="Lee S.L."/>
            <person name="Shimizu K.K."/>
        </authorList>
    </citation>
    <scope>NUCLEOTIDE SEQUENCE [LARGE SCALE GENOMIC DNA]</scope>
    <source>
        <strain evidence="1">214</strain>
    </source>
</reference>
<dbReference type="AlphaFoldDB" id="A0AAV5HX44"/>
<accession>A0AAV5HX44</accession>
<organism evidence="1 2">
    <name type="scientific">Rubroshorea leprosula</name>
    <dbReference type="NCBI Taxonomy" id="152421"/>
    <lineage>
        <taxon>Eukaryota</taxon>
        <taxon>Viridiplantae</taxon>
        <taxon>Streptophyta</taxon>
        <taxon>Embryophyta</taxon>
        <taxon>Tracheophyta</taxon>
        <taxon>Spermatophyta</taxon>
        <taxon>Magnoliopsida</taxon>
        <taxon>eudicotyledons</taxon>
        <taxon>Gunneridae</taxon>
        <taxon>Pentapetalae</taxon>
        <taxon>rosids</taxon>
        <taxon>malvids</taxon>
        <taxon>Malvales</taxon>
        <taxon>Dipterocarpaceae</taxon>
        <taxon>Rubroshorea</taxon>
    </lineage>
</organism>
<gene>
    <name evidence="1" type="ORF">SLEP1_g3713</name>
</gene>
<dbReference type="InterPro" id="IPR029069">
    <property type="entry name" value="HotDog_dom_sf"/>
</dbReference>
<dbReference type="EMBL" id="BPVZ01000003">
    <property type="protein sequence ID" value="GKU89590.1"/>
    <property type="molecule type" value="Genomic_DNA"/>
</dbReference>
<comment type="caution">
    <text evidence="1">The sequence shown here is derived from an EMBL/GenBank/DDBJ whole genome shotgun (WGS) entry which is preliminary data.</text>
</comment>
<dbReference type="Gene3D" id="3.10.129.10">
    <property type="entry name" value="Hotdog Thioesterase"/>
    <property type="match status" value="1"/>
</dbReference>
<evidence type="ECO:0000313" key="1">
    <source>
        <dbReference type="EMBL" id="GKU89590.1"/>
    </source>
</evidence>
<proteinExistence type="predicted"/>
<keyword evidence="2" id="KW-1185">Reference proteome</keyword>
<protein>
    <recommendedName>
        <fullName evidence="3">MaoC-like domain-containing protein</fullName>
    </recommendedName>
</protein>
<evidence type="ECO:0008006" key="3">
    <source>
        <dbReference type="Google" id="ProtNLM"/>
    </source>
</evidence>
<sequence length="64" mass="7524">MRMMVKPLFFRNVLPLRCFSSSAPNMLKIGDILRQTRIFSNEDVFQYSKVTCDLNPLYFDKESA</sequence>
<name>A0AAV5HX44_9ROSI</name>
<dbReference type="SUPFAM" id="SSF54637">
    <property type="entry name" value="Thioesterase/thiol ester dehydrase-isomerase"/>
    <property type="match status" value="1"/>
</dbReference>